<comment type="similarity">
    <text evidence="6">Belongs to the LptE lipoprotein family.</text>
</comment>
<evidence type="ECO:0000256" key="7">
    <source>
        <dbReference type="SAM" id="MobiDB-lite"/>
    </source>
</evidence>
<proteinExistence type="inferred from homology"/>
<accession>A0A7G8Q151</accession>
<dbReference type="InterPro" id="IPR007485">
    <property type="entry name" value="LPS_assembly_LptE"/>
</dbReference>
<evidence type="ECO:0000313" key="10">
    <source>
        <dbReference type="Proteomes" id="UP000515873"/>
    </source>
</evidence>
<comment type="subcellular location">
    <subcellularLocation>
        <location evidence="6">Cell outer membrane</location>
        <topology evidence="6">Lipid-anchor</topology>
    </subcellularLocation>
</comment>
<name>A0A7G8Q151_9GAMM</name>
<dbReference type="PANTHER" id="PTHR38098:SF1">
    <property type="entry name" value="LPS-ASSEMBLY LIPOPROTEIN LPTE"/>
    <property type="match status" value="1"/>
</dbReference>
<keyword evidence="3 6" id="KW-0564">Palmitate</keyword>
<dbReference type="Pfam" id="PF04390">
    <property type="entry name" value="LptE"/>
    <property type="match status" value="1"/>
</dbReference>
<feature type="compositionally biased region" description="Low complexity" evidence="7">
    <location>
        <begin position="169"/>
        <end position="186"/>
    </location>
</feature>
<protein>
    <recommendedName>
        <fullName evidence="6">LPS-assembly lipoprotein LptE</fullName>
    </recommendedName>
</protein>
<keyword evidence="2 6" id="KW-0472">Membrane</keyword>
<feature type="region of interest" description="Disordered" evidence="7">
    <location>
        <begin position="167"/>
        <end position="186"/>
    </location>
</feature>
<dbReference type="EMBL" id="CP060412">
    <property type="protein sequence ID" value="QNK00509.1"/>
    <property type="molecule type" value="Genomic_DNA"/>
</dbReference>
<keyword evidence="1 6" id="KW-0732">Signal</keyword>
<evidence type="ECO:0000256" key="3">
    <source>
        <dbReference type="ARBA" id="ARBA00023139"/>
    </source>
</evidence>
<comment type="function">
    <text evidence="6">Together with LptD, is involved in the assembly of lipopolysaccharide (LPS) at the surface of the outer membrane. Required for the proper assembly of LptD. Binds LPS and may serve as the LPS recognition site at the outer membrane.</text>
</comment>
<evidence type="ECO:0000256" key="4">
    <source>
        <dbReference type="ARBA" id="ARBA00023237"/>
    </source>
</evidence>
<organism evidence="9 10">
    <name type="scientific">Dyella telluris</name>
    <dbReference type="NCBI Taxonomy" id="2763498"/>
    <lineage>
        <taxon>Bacteria</taxon>
        <taxon>Pseudomonadati</taxon>
        <taxon>Pseudomonadota</taxon>
        <taxon>Gammaproteobacteria</taxon>
        <taxon>Lysobacterales</taxon>
        <taxon>Rhodanobacteraceae</taxon>
        <taxon>Dyella</taxon>
    </lineage>
</organism>
<dbReference type="RefSeq" id="WP_187055982.1">
    <property type="nucleotide sequence ID" value="NZ_CP060412.1"/>
</dbReference>
<feature type="chain" id="PRO_5028843652" description="LPS-assembly lipoprotein LptE" evidence="8">
    <location>
        <begin position="19"/>
        <end position="186"/>
    </location>
</feature>
<dbReference type="HAMAP" id="MF_01186">
    <property type="entry name" value="LPS_assembly_LptE"/>
    <property type="match status" value="1"/>
</dbReference>
<comment type="subunit">
    <text evidence="6">Component of the lipopolysaccharide transport and assembly complex. Interacts with LptD.</text>
</comment>
<dbReference type="GO" id="GO:0009279">
    <property type="term" value="C:cell outer membrane"/>
    <property type="evidence" value="ECO:0007669"/>
    <property type="project" value="UniProtKB-SubCell"/>
</dbReference>
<sequence length="186" mass="19725">MSRVVKASLLLMSLLTLAACGFHLRQNVALPPAMERVHVVTSNINLQRGLERSLVASGVTVEDHAGVDVAELNIPVAAFSTETLSVSGAARVTEYTVRYQVQFDVHDGKGQPLVAHQRIDLQRNFSYDATNTIGTAAQVDAIQSALNDDMVTSILLRLQAAGRHPGQTAAAAAAQEAQPASSSSTH</sequence>
<keyword evidence="10" id="KW-1185">Reference proteome</keyword>
<keyword evidence="5 6" id="KW-0449">Lipoprotein</keyword>
<evidence type="ECO:0000256" key="2">
    <source>
        <dbReference type="ARBA" id="ARBA00023136"/>
    </source>
</evidence>
<dbReference type="Gene3D" id="3.30.160.150">
    <property type="entry name" value="Lipoprotein like domain"/>
    <property type="match status" value="1"/>
</dbReference>
<dbReference type="PANTHER" id="PTHR38098">
    <property type="entry name" value="LPS-ASSEMBLY LIPOPROTEIN LPTE"/>
    <property type="match status" value="1"/>
</dbReference>
<dbReference type="Proteomes" id="UP000515873">
    <property type="component" value="Chromosome"/>
</dbReference>
<keyword evidence="4 6" id="KW-0998">Cell outer membrane</keyword>
<dbReference type="GO" id="GO:0043165">
    <property type="term" value="P:Gram-negative-bacterium-type cell outer membrane assembly"/>
    <property type="evidence" value="ECO:0007669"/>
    <property type="project" value="UniProtKB-UniRule"/>
</dbReference>
<evidence type="ECO:0000256" key="6">
    <source>
        <dbReference type="HAMAP-Rule" id="MF_01186"/>
    </source>
</evidence>
<feature type="signal peptide" evidence="8">
    <location>
        <begin position="1"/>
        <end position="18"/>
    </location>
</feature>
<dbReference type="GO" id="GO:0015920">
    <property type="term" value="P:lipopolysaccharide transport"/>
    <property type="evidence" value="ECO:0007669"/>
    <property type="project" value="TreeGrafter"/>
</dbReference>
<reference evidence="9 10" key="1">
    <citation type="submission" date="2020-08" db="EMBL/GenBank/DDBJ databases">
        <title>Dyella sp. G9 isolated from forest soil.</title>
        <authorList>
            <person name="Fu J."/>
            <person name="Qiu L."/>
        </authorList>
    </citation>
    <scope>NUCLEOTIDE SEQUENCE [LARGE SCALE GENOMIC DNA]</scope>
    <source>
        <strain evidence="9 10">G9</strain>
    </source>
</reference>
<evidence type="ECO:0000256" key="5">
    <source>
        <dbReference type="ARBA" id="ARBA00023288"/>
    </source>
</evidence>
<dbReference type="AlphaFoldDB" id="A0A7G8Q151"/>
<evidence type="ECO:0000313" key="9">
    <source>
        <dbReference type="EMBL" id="QNK00509.1"/>
    </source>
</evidence>
<dbReference type="GO" id="GO:0001530">
    <property type="term" value="F:lipopolysaccharide binding"/>
    <property type="evidence" value="ECO:0007669"/>
    <property type="project" value="TreeGrafter"/>
</dbReference>
<evidence type="ECO:0000256" key="1">
    <source>
        <dbReference type="ARBA" id="ARBA00022729"/>
    </source>
</evidence>
<dbReference type="PROSITE" id="PS51257">
    <property type="entry name" value="PROKAR_LIPOPROTEIN"/>
    <property type="match status" value="1"/>
</dbReference>
<gene>
    <name evidence="6" type="primary">lptE</name>
    <name evidence="9" type="ORF">H8F01_15585</name>
</gene>
<dbReference type="KEGG" id="dtl:H8F01_15585"/>
<evidence type="ECO:0000256" key="8">
    <source>
        <dbReference type="SAM" id="SignalP"/>
    </source>
</evidence>
<dbReference type="GO" id="GO:1990351">
    <property type="term" value="C:transporter complex"/>
    <property type="evidence" value="ECO:0007669"/>
    <property type="project" value="TreeGrafter"/>
</dbReference>